<dbReference type="STRING" id="1777143.AWB82_02099"/>
<proteinExistence type="predicted"/>
<name>A0A158ABZ6_9BURK</name>
<evidence type="ECO:0000313" key="1">
    <source>
        <dbReference type="EMBL" id="SAK55382.1"/>
    </source>
</evidence>
<gene>
    <name evidence="1" type="ORF">AWB82_02099</name>
</gene>
<dbReference type="OrthoDB" id="8926335at2"/>
<dbReference type="Proteomes" id="UP000054596">
    <property type="component" value="Unassembled WGS sequence"/>
</dbReference>
<comment type="caution">
    <text evidence="1">The sequence shown here is derived from an EMBL/GenBank/DDBJ whole genome shotgun (WGS) entry which is preliminary data.</text>
</comment>
<dbReference type="RefSeq" id="WP_086967042.1">
    <property type="nucleotide sequence ID" value="NZ_FCOJ02000011.1"/>
</dbReference>
<dbReference type="AlphaFoldDB" id="A0A158ABZ6"/>
<reference evidence="1" key="1">
    <citation type="submission" date="2016-01" db="EMBL/GenBank/DDBJ databases">
        <authorList>
            <person name="Peeters C."/>
        </authorList>
    </citation>
    <scope>NUCLEOTIDE SEQUENCE [LARGE SCALE GENOMIC DNA]</scope>
    <source>
        <strain evidence="1">LMG 29325</strain>
    </source>
</reference>
<protein>
    <submittedName>
        <fullName evidence="1">Uncharacterized protein</fullName>
    </submittedName>
</protein>
<organism evidence="1 2">
    <name type="scientific">Caballeronia glebae</name>
    <dbReference type="NCBI Taxonomy" id="1777143"/>
    <lineage>
        <taxon>Bacteria</taxon>
        <taxon>Pseudomonadati</taxon>
        <taxon>Pseudomonadota</taxon>
        <taxon>Betaproteobacteria</taxon>
        <taxon>Burkholderiales</taxon>
        <taxon>Burkholderiaceae</taxon>
        <taxon>Caballeronia</taxon>
    </lineage>
</organism>
<evidence type="ECO:0000313" key="2">
    <source>
        <dbReference type="Proteomes" id="UP000054596"/>
    </source>
</evidence>
<sequence>MPDDPAQWHVFDYEGFEIHVQPQLKLTPEHAPPSAMERYVYIGHVCRPGANADTPGEAVHFHADGEDAYKSAQDAVDDARHIGKSIVDGTHPDLSVLPLVSHQHHPG</sequence>
<dbReference type="EMBL" id="FCOJ02000011">
    <property type="protein sequence ID" value="SAK55382.1"/>
    <property type="molecule type" value="Genomic_DNA"/>
</dbReference>
<keyword evidence="2" id="KW-1185">Reference proteome</keyword>
<accession>A0A158ABZ6</accession>